<keyword evidence="3" id="KW-1185">Reference proteome</keyword>
<organism evidence="2 3">
    <name type="scientific">Hydnum rufescens UP504</name>
    <dbReference type="NCBI Taxonomy" id="1448309"/>
    <lineage>
        <taxon>Eukaryota</taxon>
        <taxon>Fungi</taxon>
        <taxon>Dikarya</taxon>
        <taxon>Basidiomycota</taxon>
        <taxon>Agaricomycotina</taxon>
        <taxon>Agaricomycetes</taxon>
        <taxon>Cantharellales</taxon>
        <taxon>Hydnaceae</taxon>
        <taxon>Hydnum</taxon>
    </lineage>
</organism>
<sequence length="113" mass="12703">MTSDHSTTTKTCGSTWKYDTSGFEESPEMLRDRPDRPPMLIGPTNYATKEDDSKGRSMEDFTGVTDDTVKRTRTGARDGGAIDKGEDKLDITHGRETLQTEEGLMLWKRKRGN</sequence>
<dbReference type="Proteomes" id="UP000886523">
    <property type="component" value="Unassembled WGS sequence"/>
</dbReference>
<protein>
    <submittedName>
        <fullName evidence="2">Uncharacterized protein</fullName>
    </submittedName>
</protein>
<dbReference type="EMBL" id="MU128928">
    <property type="protein sequence ID" value="KAF9517949.1"/>
    <property type="molecule type" value="Genomic_DNA"/>
</dbReference>
<feature type="compositionally biased region" description="Polar residues" evidence="1">
    <location>
        <begin position="1"/>
        <end position="18"/>
    </location>
</feature>
<dbReference type="AlphaFoldDB" id="A0A9P6B5M9"/>
<accession>A0A9P6B5M9</accession>
<evidence type="ECO:0000313" key="2">
    <source>
        <dbReference type="EMBL" id="KAF9517949.1"/>
    </source>
</evidence>
<feature type="region of interest" description="Disordered" evidence="1">
    <location>
        <begin position="1"/>
        <end position="66"/>
    </location>
</feature>
<proteinExistence type="predicted"/>
<comment type="caution">
    <text evidence="2">The sequence shown here is derived from an EMBL/GenBank/DDBJ whole genome shotgun (WGS) entry which is preliminary data.</text>
</comment>
<evidence type="ECO:0000313" key="3">
    <source>
        <dbReference type="Proteomes" id="UP000886523"/>
    </source>
</evidence>
<evidence type="ECO:0000256" key="1">
    <source>
        <dbReference type="SAM" id="MobiDB-lite"/>
    </source>
</evidence>
<name>A0A9P6B5M9_9AGAM</name>
<reference evidence="2" key="1">
    <citation type="journal article" date="2020" name="Nat. Commun.">
        <title>Large-scale genome sequencing of mycorrhizal fungi provides insights into the early evolution of symbiotic traits.</title>
        <authorList>
            <person name="Miyauchi S."/>
            <person name="Kiss E."/>
            <person name="Kuo A."/>
            <person name="Drula E."/>
            <person name="Kohler A."/>
            <person name="Sanchez-Garcia M."/>
            <person name="Morin E."/>
            <person name="Andreopoulos B."/>
            <person name="Barry K.W."/>
            <person name="Bonito G."/>
            <person name="Buee M."/>
            <person name="Carver A."/>
            <person name="Chen C."/>
            <person name="Cichocki N."/>
            <person name="Clum A."/>
            <person name="Culley D."/>
            <person name="Crous P.W."/>
            <person name="Fauchery L."/>
            <person name="Girlanda M."/>
            <person name="Hayes R.D."/>
            <person name="Keri Z."/>
            <person name="LaButti K."/>
            <person name="Lipzen A."/>
            <person name="Lombard V."/>
            <person name="Magnuson J."/>
            <person name="Maillard F."/>
            <person name="Murat C."/>
            <person name="Nolan M."/>
            <person name="Ohm R.A."/>
            <person name="Pangilinan J."/>
            <person name="Pereira M.F."/>
            <person name="Perotto S."/>
            <person name="Peter M."/>
            <person name="Pfister S."/>
            <person name="Riley R."/>
            <person name="Sitrit Y."/>
            <person name="Stielow J.B."/>
            <person name="Szollosi G."/>
            <person name="Zifcakova L."/>
            <person name="Stursova M."/>
            <person name="Spatafora J.W."/>
            <person name="Tedersoo L."/>
            <person name="Vaario L.M."/>
            <person name="Yamada A."/>
            <person name="Yan M."/>
            <person name="Wang P."/>
            <person name="Xu J."/>
            <person name="Bruns T."/>
            <person name="Baldrian P."/>
            <person name="Vilgalys R."/>
            <person name="Dunand C."/>
            <person name="Henrissat B."/>
            <person name="Grigoriev I.V."/>
            <person name="Hibbett D."/>
            <person name="Nagy L.G."/>
            <person name="Martin F.M."/>
        </authorList>
    </citation>
    <scope>NUCLEOTIDE SEQUENCE</scope>
    <source>
        <strain evidence="2">UP504</strain>
    </source>
</reference>
<gene>
    <name evidence="2" type="ORF">BS47DRAFT_1359219</name>
</gene>
<feature type="compositionally biased region" description="Basic and acidic residues" evidence="1">
    <location>
        <begin position="48"/>
        <end position="59"/>
    </location>
</feature>